<dbReference type="Proteomes" id="UP000092993">
    <property type="component" value="Unassembled WGS sequence"/>
</dbReference>
<dbReference type="PANTHER" id="PTHR43976">
    <property type="entry name" value="SHORT CHAIN DEHYDROGENASE"/>
    <property type="match status" value="1"/>
</dbReference>
<evidence type="ECO:0008006" key="5">
    <source>
        <dbReference type="Google" id="ProtNLM"/>
    </source>
</evidence>
<proteinExistence type="inferred from homology"/>
<keyword evidence="4" id="KW-1185">Reference proteome</keyword>
<protein>
    <recommendedName>
        <fullName evidence="5">NAD(P)-binding protein</fullName>
    </recommendedName>
</protein>
<comment type="similarity">
    <text evidence="1">Belongs to the short-chain dehydrogenases/reductases (SDR) family.</text>
</comment>
<comment type="caution">
    <text evidence="3">The sequence shown here is derived from an EMBL/GenBank/DDBJ whole genome shotgun (WGS) entry which is preliminary data.</text>
</comment>
<evidence type="ECO:0000313" key="4">
    <source>
        <dbReference type="Proteomes" id="UP000092993"/>
    </source>
</evidence>
<evidence type="ECO:0000313" key="3">
    <source>
        <dbReference type="EMBL" id="OBZ75167.1"/>
    </source>
</evidence>
<dbReference type="InterPro" id="IPR036291">
    <property type="entry name" value="NAD(P)-bd_dom_sf"/>
</dbReference>
<sequence>MTSPTSIADSRVWFVTGSSSGLGKALVEEILAANERVVVTLRKPEALSSLSEKYPASQLLVLPLDVTNQAQITDAFEKTKKHFGRLDIVVNNAGYGIQSEVEGTSEAAARALLEVLFWGPFHIMKQVRSSKIS</sequence>
<dbReference type="PANTHER" id="PTHR43976:SF16">
    <property type="entry name" value="SHORT-CHAIN DEHYDROGENASE_REDUCTASE FAMILY PROTEIN"/>
    <property type="match status" value="1"/>
</dbReference>
<dbReference type="InterPro" id="IPR051911">
    <property type="entry name" value="SDR_oxidoreductase"/>
</dbReference>
<dbReference type="STRING" id="5627.A0A1C7MEW7"/>
<dbReference type="Gene3D" id="3.40.50.720">
    <property type="entry name" value="NAD(P)-binding Rossmann-like Domain"/>
    <property type="match status" value="1"/>
</dbReference>
<dbReference type="GO" id="GO:0016491">
    <property type="term" value="F:oxidoreductase activity"/>
    <property type="evidence" value="ECO:0007669"/>
    <property type="project" value="UniProtKB-KW"/>
</dbReference>
<dbReference type="AlphaFoldDB" id="A0A1C7MEW7"/>
<dbReference type="SUPFAM" id="SSF51735">
    <property type="entry name" value="NAD(P)-binding Rossmann-fold domains"/>
    <property type="match status" value="1"/>
</dbReference>
<dbReference type="Pfam" id="PF00106">
    <property type="entry name" value="adh_short"/>
    <property type="match status" value="1"/>
</dbReference>
<dbReference type="OrthoDB" id="1274115at2759"/>
<evidence type="ECO:0000256" key="1">
    <source>
        <dbReference type="ARBA" id="ARBA00006484"/>
    </source>
</evidence>
<dbReference type="EMBL" id="LUGG01000004">
    <property type="protein sequence ID" value="OBZ75167.1"/>
    <property type="molecule type" value="Genomic_DNA"/>
</dbReference>
<keyword evidence="2" id="KW-0560">Oxidoreductase</keyword>
<organism evidence="3 4">
    <name type="scientific">Grifola frondosa</name>
    <name type="common">Maitake</name>
    <name type="synonym">Polyporus frondosus</name>
    <dbReference type="NCBI Taxonomy" id="5627"/>
    <lineage>
        <taxon>Eukaryota</taxon>
        <taxon>Fungi</taxon>
        <taxon>Dikarya</taxon>
        <taxon>Basidiomycota</taxon>
        <taxon>Agaricomycotina</taxon>
        <taxon>Agaricomycetes</taxon>
        <taxon>Polyporales</taxon>
        <taxon>Grifolaceae</taxon>
        <taxon>Grifola</taxon>
    </lineage>
</organism>
<reference evidence="3 4" key="1">
    <citation type="submission" date="2016-03" db="EMBL/GenBank/DDBJ databases">
        <title>Whole genome sequencing of Grifola frondosa 9006-11.</title>
        <authorList>
            <person name="Min B."/>
            <person name="Park H."/>
            <person name="Kim J.-G."/>
            <person name="Cho H."/>
            <person name="Oh Y.-L."/>
            <person name="Kong W.-S."/>
            <person name="Choi I.-G."/>
        </authorList>
    </citation>
    <scope>NUCLEOTIDE SEQUENCE [LARGE SCALE GENOMIC DNA]</scope>
    <source>
        <strain evidence="3 4">9006-11</strain>
    </source>
</reference>
<dbReference type="OMA" id="RCSTRTF"/>
<dbReference type="InterPro" id="IPR002347">
    <property type="entry name" value="SDR_fam"/>
</dbReference>
<evidence type="ECO:0000256" key="2">
    <source>
        <dbReference type="ARBA" id="ARBA00023002"/>
    </source>
</evidence>
<accession>A0A1C7MEW7</accession>
<dbReference type="PRINTS" id="PR00081">
    <property type="entry name" value="GDHRDH"/>
</dbReference>
<name>A0A1C7MEW7_GRIFR</name>
<gene>
    <name evidence="3" type="ORF">A0H81_04957</name>
</gene>